<accession>A0A914DSP8</accession>
<dbReference type="WBParaSite" id="ACRNAN_scaffold3907.g10012.t1">
    <property type="protein sequence ID" value="ACRNAN_scaffold3907.g10012.t1"/>
    <property type="gene ID" value="ACRNAN_scaffold3907.g10012"/>
</dbReference>
<reference evidence="3" key="1">
    <citation type="submission" date="2022-11" db="UniProtKB">
        <authorList>
            <consortium name="WormBaseParasite"/>
        </authorList>
    </citation>
    <scope>IDENTIFICATION</scope>
</reference>
<protein>
    <submittedName>
        <fullName evidence="3">Uncharacterized protein</fullName>
    </submittedName>
</protein>
<proteinExistence type="predicted"/>
<dbReference type="AlphaFoldDB" id="A0A914DSP8"/>
<keyword evidence="2" id="KW-1185">Reference proteome</keyword>
<sequence>MSSYVRSISMPKFKKITFAVLILSLFFLSAYLNNIMNQMKSLNGGEEKRIDMKEKHGDLVQSDPVKKDDQNVKNDVKEPNDSIKQEKSKTESDINSKLKENCRV</sequence>
<dbReference type="Proteomes" id="UP000887540">
    <property type="component" value="Unplaced"/>
</dbReference>
<evidence type="ECO:0000313" key="3">
    <source>
        <dbReference type="WBParaSite" id="ACRNAN_scaffold3907.g10012.t1"/>
    </source>
</evidence>
<evidence type="ECO:0000256" key="1">
    <source>
        <dbReference type="SAM" id="MobiDB-lite"/>
    </source>
</evidence>
<organism evidence="2 3">
    <name type="scientific">Acrobeloides nanus</name>
    <dbReference type="NCBI Taxonomy" id="290746"/>
    <lineage>
        <taxon>Eukaryota</taxon>
        <taxon>Metazoa</taxon>
        <taxon>Ecdysozoa</taxon>
        <taxon>Nematoda</taxon>
        <taxon>Chromadorea</taxon>
        <taxon>Rhabditida</taxon>
        <taxon>Tylenchina</taxon>
        <taxon>Cephalobomorpha</taxon>
        <taxon>Cephaloboidea</taxon>
        <taxon>Cephalobidae</taxon>
        <taxon>Acrobeloides</taxon>
    </lineage>
</organism>
<feature type="region of interest" description="Disordered" evidence="1">
    <location>
        <begin position="47"/>
        <end position="104"/>
    </location>
</feature>
<evidence type="ECO:0000313" key="2">
    <source>
        <dbReference type="Proteomes" id="UP000887540"/>
    </source>
</evidence>
<name>A0A914DSP8_9BILA</name>